<organism evidence="1 2">
    <name type="scientific">Panagrolaimus sp. ES5</name>
    <dbReference type="NCBI Taxonomy" id="591445"/>
    <lineage>
        <taxon>Eukaryota</taxon>
        <taxon>Metazoa</taxon>
        <taxon>Ecdysozoa</taxon>
        <taxon>Nematoda</taxon>
        <taxon>Chromadorea</taxon>
        <taxon>Rhabditida</taxon>
        <taxon>Tylenchina</taxon>
        <taxon>Panagrolaimomorpha</taxon>
        <taxon>Panagrolaimoidea</taxon>
        <taxon>Panagrolaimidae</taxon>
        <taxon>Panagrolaimus</taxon>
    </lineage>
</organism>
<sequence length="550" mass="60129">MFGALNMSPPFEISHHPLGLNSTSISSTSGIMEHHDTMAMLPNTSSSSMSPTSRKFGPRKLCKICAEEATSNHFGALSCHACAAFFRRTVAFRRTYSCRHQQKCKLVNVSPRRMCKYCRLARCLAIGMQPCEVRSNGLGGSSSSSSGGPSINTNPPRPQDSPSNHSDQASSSSSSAQSPQLNGMQQAICEMFNVPQDTSNLTTLLNSKREVIFNRAKLGMYNGNTLPAPSEYKQAESFCLLRAMILESAVCTAFLNSSGLSDYLSGRDQQTLLDQALTTWINMDVCNLTARNNGVEQDRAFCINDQFVDVNLQFLEKMYGLDKSIRSAQWIAKLQKPFWQKVLDLAKLLESSKLDEYEFAALAQLTLIRIACESSGNVTETQMNLAPYVASLMKDIQQYYTDNYSAENATIKLGTLVQLVSEMQELRTIYNKHVMILFLSSQRSSEEQVGPSWMPIMNQEDLLRVAATGAGPLPNGLASILASTTISPHASSSAFSSIPSTAATSPLQVTSASESLNYLLLSNNITSIPQPPISSTSLISTVPTTFSHLF</sequence>
<accession>A0AC34GX07</accession>
<dbReference type="Proteomes" id="UP000887579">
    <property type="component" value="Unplaced"/>
</dbReference>
<reference evidence="2" key="1">
    <citation type="submission" date="2022-11" db="UniProtKB">
        <authorList>
            <consortium name="WormBaseParasite"/>
        </authorList>
    </citation>
    <scope>IDENTIFICATION</scope>
</reference>
<protein>
    <submittedName>
        <fullName evidence="2">Uncharacterized protein</fullName>
    </submittedName>
</protein>
<evidence type="ECO:0000313" key="2">
    <source>
        <dbReference type="WBParaSite" id="ES5_v2.g9405.t1"/>
    </source>
</evidence>
<dbReference type="WBParaSite" id="ES5_v2.g9405.t1">
    <property type="protein sequence ID" value="ES5_v2.g9405.t1"/>
    <property type="gene ID" value="ES5_v2.g9405"/>
</dbReference>
<evidence type="ECO:0000313" key="1">
    <source>
        <dbReference type="Proteomes" id="UP000887579"/>
    </source>
</evidence>
<name>A0AC34GX07_9BILA</name>
<proteinExistence type="predicted"/>